<feature type="signal peptide" evidence="1">
    <location>
        <begin position="1"/>
        <end position="32"/>
    </location>
</feature>
<evidence type="ECO:0000259" key="2">
    <source>
        <dbReference type="Pfam" id="PF06439"/>
    </source>
</evidence>
<dbReference type="EMBL" id="AP024702">
    <property type="protein sequence ID" value="BCX46266.1"/>
    <property type="molecule type" value="Genomic_DNA"/>
</dbReference>
<feature type="chain" id="PRO_5047080141" evidence="1">
    <location>
        <begin position="33"/>
        <end position="225"/>
    </location>
</feature>
<dbReference type="GO" id="GO:0016787">
    <property type="term" value="F:hydrolase activity"/>
    <property type="evidence" value="ECO:0007669"/>
    <property type="project" value="UniProtKB-KW"/>
</dbReference>
<keyword evidence="1" id="KW-0732">Signal</keyword>
<keyword evidence="4" id="KW-1185">Reference proteome</keyword>
<name>A0ABM7R6S2_9BACT</name>
<evidence type="ECO:0000313" key="4">
    <source>
        <dbReference type="Proteomes" id="UP001374893"/>
    </source>
</evidence>
<dbReference type="Gene3D" id="2.60.120.560">
    <property type="entry name" value="Exo-inulinase, domain 1"/>
    <property type="match status" value="1"/>
</dbReference>
<protein>
    <submittedName>
        <fullName evidence="3">Glycosyl hydrolase</fullName>
    </submittedName>
</protein>
<evidence type="ECO:0000313" key="3">
    <source>
        <dbReference type="EMBL" id="BCX46266.1"/>
    </source>
</evidence>
<dbReference type="InterPro" id="IPR010496">
    <property type="entry name" value="AL/BT2_dom"/>
</dbReference>
<proteinExistence type="predicted"/>
<sequence length="225" mass="25131">MKPQQIMRSRSLLRLLSVAVAGLAAVVPAALSEEEETGGFVEMFNGKDLTGWKTTGSWMIEEGNILTLKPRPGETGWKRFGDYIMTERKYGDFVLELDFKFENTGNSGVFMRVADPMSPVDTGFEVQILDTFGKENVGHHDCGGVIKTQGPSKNMVKPAGEWNHYRISLIGSQLDVELNGEAIIDLDLSKTGLKDRPAEGFIGFQDEAKRVWYRNVRIKEIKKAE</sequence>
<organism evidence="3 4">
    <name type="scientific">Haloferula helveola</name>
    <dbReference type="NCBI Taxonomy" id="490095"/>
    <lineage>
        <taxon>Bacteria</taxon>
        <taxon>Pseudomonadati</taxon>
        <taxon>Verrucomicrobiota</taxon>
        <taxon>Verrucomicrobiia</taxon>
        <taxon>Verrucomicrobiales</taxon>
        <taxon>Verrucomicrobiaceae</taxon>
        <taxon>Haloferula</taxon>
    </lineage>
</organism>
<gene>
    <name evidence="3" type="ORF">HAHE_01740</name>
</gene>
<dbReference type="Pfam" id="PF06439">
    <property type="entry name" value="3keto-disac_hyd"/>
    <property type="match status" value="1"/>
</dbReference>
<keyword evidence="3" id="KW-0378">Hydrolase</keyword>
<feature type="domain" description="3-keto-alpha-glucoside-1,2-lyase/3-keto-2-hydroxy-glucal hydratase" evidence="2">
    <location>
        <begin position="39"/>
        <end position="219"/>
    </location>
</feature>
<dbReference type="Proteomes" id="UP001374893">
    <property type="component" value="Chromosome"/>
</dbReference>
<accession>A0ABM7R6S2</accession>
<reference evidence="3 4" key="1">
    <citation type="submission" date="2021-06" db="EMBL/GenBank/DDBJ databases">
        <title>Complete genome of Haloferula helveola possessing various polysaccharide degrading enzymes.</title>
        <authorList>
            <person name="Takami H."/>
            <person name="Huang C."/>
            <person name="Hamasaki K."/>
        </authorList>
    </citation>
    <scope>NUCLEOTIDE SEQUENCE [LARGE SCALE GENOMIC DNA]</scope>
    <source>
        <strain evidence="3 4">CN-1</strain>
    </source>
</reference>
<evidence type="ECO:0000256" key="1">
    <source>
        <dbReference type="SAM" id="SignalP"/>
    </source>
</evidence>